<dbReference type="EMBL" id="PVWQ01000014">
    <property type="protein sequence ID" value="RDW64457.1"/>
    <property type="molecule type" value="Genomic_DNA"/>
</dbReference>
<evidence type="ECO:0000313" key="2">
    <source>
        <dbReference type="Proteomes" id="UP000256690"/>
    </source>
</evidence>
<name>A0A3D8QRP8_9EURO</name>
<gene>
    <name evidence="1" type="ORF">DSM5745_09868</name>
</gene>
<dbReference type="RefSeq" id="XP_026599616.1">
    <property type="nucleotide sequence ID" value="XM_026751884.1"/>
</dbReference>
<accession>A0A3D8QRP8</accession>
<comment type="caution">
    <text evidence="1">The sequence shown here is derived from an EMBL/GenBank/DDBJ whole genome shotgun (WGS) entry which is preliminary data.</text>
</comment>
<keyword evidence="2" id="KW-1185">Reference proteome</keyword>
<protein>
    <submittedName>
        <fullName evidence="1">Uncharacterized protein</fullName>
    </submittedName>
</protein>
<organism evidence="1 2">
    <name type="scientific">Aspergillus mulundensis</name>
    <dbReference type="NCBI Taxonomy" id="1810919"/>
    <lineage>
        <taxon>Eukaryota</taxon>
        <taxon>Fungi</taxon>
        <taxon>Dikarya</taxon>
        <taxon>Ascomycota</taxon>
        <taxon>Pezizomycotina</taxon>
        <taxon>Eurotiomycetes</taxon>
        <taxon>Eurotiomycetidae</taxon>
        <taxon>Eurotiales</taxon>
        <taxon>Aspergillaceae</taxon>
        <taxon>Aspergillus</taxon>
        <taxon>Aspergillus subgen. Nidulantes</taxon>
    </lineage>
</organism>
<proteinExistence type="predicted"/>
<dbReference type="Proteomes" id="UP000256690">
    <property type="component" value="Unassembled WGS sequence"/>
</dbReference>
<dbReference type="GeneID" id="38120238"/>
<evidence type="ECO:0000313" key="1">
    <source>
        <dbReference type="EMBL" id="RDW64457.1"/>
    </source>
</evidence>
<sequence length="273" mass="30781">MRFGLYFVSATRNQSPITYGRPASPFCSPRSTAFTLPFGTCNTIPPFEKQRWILKDPAAAAERIWTTGALLSDLGLTPTYAHYPFQHEQSQLAHDPEGQESSRGAWTFPEETPPPFFALFDLPPSSNPPRVWAPPRPPTKTKGTETWQLTAERRTSVPRQCMLVSQASSALSRGRRLVSPALVDFRPWRRLGMPIFDSWRMHLLRLFDFPRNPGDVVPTPDNGFLEVVPRDPEAQARVPLADYTGRLLALVGAQREDDYKYGVFGSVRREVVP</sequence>
<dbReference type="OrthoDB" id="4358152at2759"/>
<dbReference type="AlphaFoldDB" id="A0A3D8QRP8"/>
<reference evidence="1 2" key="1">
    <citation type="journal article" date="2018" name="IMA Fungus">
        <title>IMA Genome-F 9: Draft genome sequence of Annulohypoxylon stygium, Aspergillus mulundensis, Berkeleyomyces basicola (syn. Thielaviopsis basicola), Ceratocystis smalleyi, two Cercospora beticola strains, Coleophoma cylindrospora, Fusarium fracticaudum, Phialophora cf. hyalina, and Morchella septimelata.</title>
        <authorList>
            <person name="Wingfield B.D."/>
            <person name="Bills G.F."/>
            <person name="Dong Y."/>
            <person name="Huang W."/>
            <person name="Nel W.J."/>
            <person name="Swalarsk-Parry B.S."/>
            <person name="Vaghefi N."/>
            <person name="Wilken P.M."/>
            <person name="An Z."/>
            <person name="de Beer Z.W."/>
            <person name="De Vos L."/>
            <person name="Chen L."/>
            <person name="Duong T.A."/>
            <person name="Gao Y."/>
            <person name="Hammerbacher A."/>
            <person name="Kikkert J.R."/>
            <person name="Li Y."/>
            <person name="Li H."/>
            <person name="Li K."/>
            <person name="Li Q."/>
            <person name="Liu X."/>
            <person name="Ma X."/>
            <person name="Naidoo K."/>
            <person name="Pethybridge S.J."/>
            <person name="Sun J."/>
            <person name="Steenkamp E.T."/>
            <person name="van der Nest M.A."/>
            <person name="van Wyk S."/>
            <person name="Wingfield M.J."/>
            <person name="Xiong C."/>
            <person name="Yue Q."/>
            <person name="Zhang X."/>
        </authorList>
    </citation>
    <scope>NUCLEOTIDE SEQUENCE [LARGE SCALE GENOMIC DNA]</scope>
    <source>
        <strain evidence="1 2">DSM 5745</strain>
    </source>
</reference>
<dbReference type="STRING" id="1810919.A0A3D8QRP8"/>